<proteinExistence type="predicted"/>
<keyword evidence="2" id="KW-0472">Membrane</keyword>
<dbReference type="EMBL" id="OZ075116">
    <property type="protein sequence ID" value="CAL5073322.1"/>
    <property type="molecule type" value="Genomic_DNA"/>
</dbReference>
<evidence type="ECO:0000256" key="2">
    <source>
        <dbReference type="SAM" id="Phobius"/>
    </source>
</evidence>
<name>A0ABC9FDS5_9POAL</name>
<keyword evidence="2" id="KW-1133">Transmembrane helix</keyword>
<evidence type="ECO:0000313" key="4">
    <source>
        <dbReference type="Proteomes" id="UP001497457"/>
    </source>
</evidence>
<keyword evidence="2" id="KW-0812">Transmembrane</keyword>
<protein>
    <submittedName>
        <fullName evidence="3">Uncharacterized protein</fullName>
    </submittedName>
</protein>
<dbReference type="AlphaFoldDB" id="A0ABC9FDS5"/>
<evidence type="ECO:0000256" key="1">
    <source>
        <dbReference type="SAM" id="MobiDB-lite"/>
    </source>
</evidence>
<accession>A0ABC9FDS5</accession>
<gene>
    <name evidence="3" type="ORF">URODEC1_LOCUS104536</name>
</gene>
<organism evidence="3 4">
    <name type="scientific">Urochloa decumbens</name>
    <dbReference type="NCBI Taxonomy" id="240449"/>
    <lineage>
        <taxon>Eukaryota</taxon>
        <taxon>Viridiplantae</taxon>
        <taxon>Streptophyta</taxon>
        <taxon>Embryophyta</taxon>
        <taxon>Tracheophyta</taxon>
        <taxon>Spermatophyta</taxon>
        <taxon>Magnoliopsida</taxon>
        <taxon>Liliopsida</taxon>
        <taxon>Poales</taxon>
        <taxon>Poaceae</taxon>
        <taxon>PACMAD clade</taxon>
        <taxon>Panicoideae</taxon>
        <taxon>Panicodae</taxon>
        <taxon>Paniceae</taxon>
        <taxon>Melinidinae</taxon>
        <taxon>Urochloa</taxon>
    </lineage>
</organism>
<reference evidence="3" key="1">
    <citation type="submission" date="2024-10" db="EMBL/GenBank/DDBJ databases">
        <authorList>
            <person name="Ryan C."/>
        </authorList>
    </citation>
    <scope>NUCLEOTIDE SEQUENCE [LARGE SCALE GENOMIC DNA]</scope>
</reference>
<evidence type="ECO:0000313" key="3">
    <source>
        <dbReference type="EMBL" id="CAL5073322.1"/>
    </source>
</evidence>
<keyword evidence="4" id="KW-1185">Reference proteome</keyword>
<dbReference type="Proteomes" id="UP001497457">
    <property type="component" value="Chromosome 6rd"/>
</dbReference>
<feature type="transmembrane region" description="Helical" evidence="2">
    <location>
        <begin position="164"/>
        <end position="184"/>
    </location>
</feature>
<sequence length="189" mass="21242">MSRVSGSMRGGGSPLKAALGSSSTFGGKQGKELPLLECPNCCVRVVKIKSKQRETYDQVFFKCPNNIRGDSTTCGFIRSEKEYEAFVRGIEEREQGLKHQLYNLEVLDEAECLGEMNEMKHQLGEMKHQLGEMRQLVDRALGEVWTMKMQICELQQKTCEGKKGFDIGFAVVGVVFGIFVTLMWKSSEL</sequence>
<feature type="region of interest" description="Disordered" evidence="1">
    <location>
        <begin position="1"/>
        <end position="26"/>
    </location>
</feature>